<dbReference type="OrthoDB" id="5406014at2759"/>
<keyword evidence="2 3" id="KW-0040">ANK repeat</keyword>
<name>A0A8K0P5K9_LADFU</name>
<dbReference type="Gene3D" id="1.25.40.20">
    <property type="entry name" value="Ankyrin repeat-containing domain"/>
    <property type="match status" value="1"/>
</dbReference>
<dbReference type="PROSITE" id="PS50297">
    <property type="entry name" value="ANK_REP_REGION"/>
    <property type="match status" value="1"/>
</dbReference>
<accession>A0A8K0P5K9</accession>
<keyword evidence="6" id="KW-1185">Reference proteome</keyword>
<evidence type="ECO:0000256" key="3">
    <source>
        <dbReference type="PROSITE-ProRule" id="PRU00023"/>
    </source>
</evidence>
<evidence type="ECO:0000256" key="4">
    <source>
        <dbReference type="SAM" id="MobiDB-lite"/>
    </source>
</evidence>
<dbReference type="PANTHER" id="PTHR24173:SF40">
    <property type="entry name" value="AGAP006757-PA"/>
    <property type="match status" value="1"/>
</dbReference>
<comment type="caution">
    <text evidence="5">The sequence shown here is derived from an EMBL/GenBank/DDBJ whole genome shotgun (WGS) entry which is preliminary data.</text>
</comment>
<evidence type="ECO:0000256" key="2">
    <source>
        <dbReference type="ARBA" id="ARBA00023043"/>
    </source>
</evidence>
<feature type="region of interest" description="Disordered" evidence="4">
    <location>
        <begin position="232"/>
        <end position="263"/>
    </location>
</feature>
<reference evidence="5" key="1">
    <citation type="submission" date="2013-04" db="EMBL/GenBank/DDBJ databases">
        <authorList>
            <person name="Qu J."/>
            <person name="Murali S.C."/>
            <person name="Bandaranaike D."/>
            <person name="Bellair M."/>
            <person name="Blankenburg K."/>
            <person name="Chao H."/>
            <person name="Dinh H."/>
            <person name="Doddapaneni H."/>
            <person name="Downs B."/>
            <person name="Dugan-Rocha S."/>
            <person name="Elkadiri S."/>
            <person name="Gnanaolivu R.D."/>
            <person name="Hernandez B."/>
            <person name="Javaid M."/>
            <person name="Jayaseelan J.C."/>
            <person name="Lee S."/>
            <person name="Li M."/>
            <person name="Ming W."/>
            <person name="Munidasa M."/>
            <person name="Muniz J."/>
            <person name="Nguyen L."/>
            <person name="Ongeri F."/>
            <person name="Osuji N."/>
            <person name="Pu L.-L."/>
            <person name="Puazo M."/>
            <person name="Qu C."/>
            <person name="Quiroz J."/>
            <person name="Raj R."/>
            <person name="Weissenberger G."/>
            <person name="Xin Y."/>
            <person name="Zou X."/>
            <person name="Han Y."/>
            <person name="Richards S."/>
            <person name="Worley K."/>
            <person name="Muzny D."/>
            <person name="Gibbs R."/>
        </authorList>
    </citation>
    <scope>NUCLEOTIDE SEQUENCE</scope>
    <source>
        <strain evidence="5">Sampled in the wild</strain>
    </source>
</reference>
<dbReference type="PROSITE" id="PS50088">
    <property type="entry name" value="ANK_REPEAT"/>
    <property type="match status" value="1"/>
</dbReference>
<dbReference type="Proteomes" id="UP000792457">
    <property type="component" value="Unassembled WGS sequence"/>
</dbReference>
<dbReference type="SUPFAM" id="SSF48403">
    <property type="entry name" value="Ankyrin repeat"/>
    <property type="match status" value="1"/>
</dbReference>
<protein>
    <recommendedName>
        <fullName evidence="7">Ankyrin repeat domain-containing protein 33B</fullName>
    </recommendedName>
</protein>
<dbReference type="PANTHER" id="PTHR24173">
    <property type="entry name" value="ANKYRIN REPEAT CONTAINING"/>
    <property type="match status" value="1"/>
</dbReference>
<dbReference type="InterPro" id="IPR002110">
    <property type="entry name" value="Ankyrin_rpt"/>
</dbReference>
<dbReference type="Pfam" id="PF12796">
    <property type="entry name" value="Ank_2"/>
    <property type="match status" value="1"/>
</dbReference>
<sequence>MASNGSVTMLEALATLPGVDANVADTEGNTPLHFASQAVRGLSRCSGVDVDARNALGFTPLMKAALQGRTKCAKLLLIAGASPTLKDTGRGFRAEQWARFCGRYVCAEAIEKLSRSHLLERTGTNGRWGSEPALGDAAFIRPHQELVQRQSAGGTSGGGSSWLRSKLRRAFRSSTASVAISEQSPSVVTQQLTSAALCASSPVLPPTPAASKFLLRGAPPVPKLHVTPAVPGAVSGRATEIPREQRPSVTYRVAAGGPKKKKK</sequence>
<reference evidence="5" key="2">
    <citation type="submission" date="2017-10" db="EMBL/GenBank/DDBJ databases">
        <title>Ladona fulva Genome sequencing and assembly.</title>
        <authorList>
            <person name="Murali S."/>
            <person name="Richards S."/>
            <person name="Bandaranaike D."/>
            <person name="Bellair M."/>
            <person name="Blankenburg K."/>
            <person name="Chao H."/>
            <person name="Dinh H."/>
            <person name="Doddapaneni H."/>
            <person name="Dugan-Rocha S."/>
            <person name="Elkadiri S."/>
            <person name="Gnanaolivu R."/>
            <person name="Hernandez B."/>
            <person name="Skinner E."/>
            <person name="Javaid M."/>
            <person name="Lee S."/>
            <person name="Li M."/>
            <person name="Ming W."/>
            <person name="Munidasa M."/>
            <person name="Muniz J."/>
            <person name="Nguyen L."/>
            <person name="Hughes D."/>
            <person name="Osuji N."/>
            <person name="Pu L.-L."/>
            <person name="Puazo M."/>
            <person name="Qu C."/>
            <person name="Quiroz J."/>
            <person name="Raj R."/>
            <person name="Weissenberger G."/>
            <person name="Xin Y."/>
            <person name="Zou X."/>
            <person name="Han Y."/>
            <person name="Worley K."/>
            <person name="Muzny D."/>
            <person name="Gibbs R."/>
        </authorList>
    </citation>
    <scope>NUCLEOTIDE SEQUENCE</scope>
    <source>
        <strain evidence="5">Sampled in the wild</strain>
    </source>
</reference>
<dbReference type="InterPro" id="IPR036770">
    <property type="entry name" value="Ankyrin_rpt-contain_sf"/>
</dbReference>
<dbReference type="EMBL" id="KZ308753">
    <property type="protein sequence ID" value="KAG8233917.1"/>
    <property type="molecule type" value="Genomic_DNA"/>
</dbReference>
<keyword evidence="1" id="KW-0677">Repeat</keyword>
<evidence type="ECO:0000313" key="5">
    <source>
        <dbReference type="EMBL" id="KAG8233917.1"/>
    </source>
</evidence>
<proteinExistence type="predicted"/>
<evidence type="ECO:0000313" key="6">
    <source>
        <dbReference type="Proteomes" id="UP000792457"/>
    </source>
</evidence>
<organism evidence="5 6">
    <name type="scientific">Ladona fulva</name>
    <name type="common">Scarce chaser dragonfly</name>
    <name type="synonym">Libellula fulva</name>
    <dbReference type="NCBI Taxonomy" id="123851"/>
    <lineage>
        <taxon>Eukaryota</taxon>
        <taxon>Metazoa</taxon>
        <taxon>Ecdysozoa</taxon>
        <taxon>Arthropoda</taxon>
        <taxon>Hexapoda</taxon>
        <taxon>Insecta</taxon>
        <taxon>Pterygota</taxon>
        <taxon>Palaeoptera</taxon>
        <taxon>Odonata</taxon>
        <taxon>Epiprocta</taxon>
        <taxon>Anisoptera</taxon>
        <taxon>Libelluloidea</taxon>
        <taxon>Libellulidae</taxon>
        <taxon>Ladona</taxon>
    </lineage>
</organism>
<feature type="repeat" description="ANK" evidence="3">
    <location>
        <begin position="56"/>
        <end position="88"/>
    </location>
</feature>
<dbReference type="AlphaFoldDB" id="A0A8K0P5K9"/>
<gene>
    <name evidence="5" type="ORF">J437_LFUL005122</name>
</gene>
<evidence type="ECO:0000256" key="1">
    <source>
        <dbReference type="ARBA" id="ARBA00022737"/>
    </source>
</evidence>
<evidence type="ECO:0008006" key="7">
    <source>
        <dbReference type="Google" id="ProtNLM"/>
    </source>
</evidence>